<proteinExistence type="predicted"/>
<accession>A0A0A8ZK17</accession>
<feature type="transmembrane region" description="Helical" evidence="1">
    <location>
        <begin position="6"/>
        <end position="29"/>
    </location>
</feature>
<organism evidence="2">
    <name type="scientific">Arundo donax</name>
    <name type="common">Giant reed</name>
    <name type="synonym">Donax arundinaceus</name>
    <dbReference type="NCBI Taxonomy" id="35708"/>
    <lineage>
        <taxon>Eukaryota</taxon>
        <taxon>Viridiplantae</taxon>
        <taxon>Streptophyta</taxon>
        <taxon>Embryophyta</taxon>
        <taxon>Tracheophyta</taxon>
        <taxon>Spermatophyta</taxon>
        <taxon>Magnoliopsida</taxon>
        <taxon>Liliopsida</taxon>
        <taxon>Poales</taxon>
        <taxon>Poaceae</taxon>
        <taxon>PACMAD clade</taxon>
        <taxon>Arundinoideae</taxon>
        <taxon>Arundineae</taxon>
        <taxon>Arundo</taxon>
    </lineage>
</organism>
<evidence type="ECO:0000313" key="2">
    <source>
        <dbReference type="EMBL" id="JAD39121.1"/>
    </source>
</evidence>
<reference evidence="2" key="2">
    <citation type="journal article" date="2015" name="Data Brief">
        <title>Shoot transcriptome of the giant reed, Arundo donax.</title>
        <authorList>
            <person name="Barrero R.A."/>
            <person name="Guerrero F.D."/>
            <person name="Moolhuijzen P."/>
            <person name="Goolsby J.A."/>
            <person name="Tidwell J."/>
            <person name="Bellgard S.E."/>
            <person name="Bellgard M.I."/>
        </authorList>
    </citation>
    <scope>NUCLEOTIDE SEQUENCE</scope>
    <source>
        <tissue evidence="2">Shoot tissue taken approximately 20 cm above the soil surface</tissue>
    </source>
</reference>
<evidence type="ECO:0000256" key="1">
    <source>
        <dbReference type="SAM" id="Phobius"/>
    </source>
</evidence>
<keyword evidence="1" id="KW-0812">Transmembrane</keyword>
<name>A0A0A8ZK17_ARUDO</name>
<reference evidence="2" key="1">
    <citation type="submission" date="2014-09" db="EMBL/GenBank/DDBJ databases">
        <authorList>
            <person name="Magalhaes I.L.F."/>
            <person name="Oliveira U."/>
            <person name="Santos F.R."/>
            <person name="Vidigal T.H.D.A."/>
            <person name="Brescovit A.D."/>
            <person name="Santos A.J."/>
        </authorList>
    </citation>
    <scope>NUCLEOTIDE SEQUENCE</scope>
    <source>
        <tissue evidence="2">Shoot tissue taken approximately 20 cm above the soil surface</tissue>
    </source>
</reference>
<sequence length="30" mass="3605">MLFLFMRGLHITCVLVSNYFLLLLVCYFCM</sequence>
<dbReference type="EMBL" id="GBRH01258774">
    <property type="protein sequence ID" value="JAD39121.1"/>
    <property type="molecule type" value="Transcribed_RNA"/>
</dbReference>
<protein>
    <submittedName>
        <fullName evidence="2">Uncharacterized protein</fullName>
    </submittedName>
</protein>
<dbReference type="AlphaFoldDB" id="A0A0A8ZK17"/>
<keyword evidence="1" id="KW-1133">Transmembrane helix</keyword>
<keyword evidence="1" id="KW-0472">Membrane</keyword>